<dbReference type="EMBL" id="CALYLO010000004">
    <property type="protein sequence ID" value="CAH8245790.1"/>
    <property type="molecule type" value="Genomic_DNA"/>
</dbReference>
<evidence type="ECO:0000313" key="2">
    <source>
        <dbReference type="Proteomes" id="UP001154322"/>
    </source>
</evidence>
<evidence type="ECO:0008006" key="3">
    <source>
        <dbReference type="Google" id="ProtNLM"/>
    </source>
</evidence>
<organism evidence="1 2">
    <name type="scientific">Paenibacillus melissococcoides</name>
    <dbReference type="NCBI Taxonomy" id="2912268"/>
    <lineage>
        <taxon>Bacteria</taxon>
        <taxon>Bacillati</taxon>
        <taxon>Bacillota</taxon>
        <taxon>Bacilli</taxon>
        <taxon>Bacillales</taxon>
        <taxon>Paenibacillaceae</taxon>
        <taxon>Paenibacillus</taxon>
    </lineage>
</organism>
<protein>
    <recommendedName>
        <fullName evidence="3">Copper amine oxidase-like N-terminal domain-containing protein</fullName>
    </recommendedName>
</protein>
<accession>A0ABM9G2D1</accession>
<dbReference type="RefSeq" id="WP_213427177.1">
    <property type="nucleotide sequence ID" value="NZ_AP031292.1"/>
</dbReference>
<comment type="caution">
    <text evidence="1">The sequence shown here is derived from an EMBL/GenBank/DDBJ whole genome shotgun (WGS) entry which is preliminary data.</text>
</comment>
<proteinExistence type="predicted"/>
<keyword evidence="2" id="KW-1185">Reference proteome</keyword>
<dbReference type="Proteomes" id="UP001154322">
    <property type="component" value="Unassembled WGS sequence"/>
</dbReference>
<reference evidence="1" key="1">
    <citation type="submission" date="2022-06" db="EMBL/GenBank/DDBJ databases">
        <authorList>
            <person name="Dietemann V."/>
            <person name="Ory F."/>
            <person name="Dainat B."/>
            <person name="Oberhansli S."/>
        </authorList>
    </citation>
    <scope>NUCLEOTIDE SEQUENCE</scope>
    <source>
        <strain evidence="1">Ena-SAMPLE-TAB-26-04-2022-14:26:32:270-5432</strain>
    </source>
</reference>
<evidence type="ECO:0000313" key="1">
    <source>
        <dbReference type="EMBL" id="CAH8245790.1"/>
    </source>
</evidence>
<name>A0ABM9G2D1_9BACL</name>
<sequence length="337" mass="37971">MIYLEIQFHFPAYIPCERISGITFHWNSIPHSPNDILGNVKMNVNFNEARVKVNGKLVQSNVLLYKDKVYATVEGMANLFQLDYLYDKDSKTFYLGMLPASTVSDGVIEAWESLGKEMKKTGELAEVAGDRGVTGIVNEYKVSIHGLPVEDDTISTGGNLYVSFQSAADILGLKMKYDQATNTTYIGSIPDSILNPPKKDSAKSKTAQNKKSKMYDVAASGDMKGWRLLKGHPNEKSIAVYYKQDGSILQMEFKDIRKVDLKRKVQWVDDNGFKHTNTVGEIYELFTLSNEYTSDWFSSKFGKLIYRLDDGSGLSWREARGRLFELKRQAEVSGICV</sequence>
<gene>
    <name evidence="1" type="ORF">WJ0W_003025</name>
</gene>